<evidence type="ECO:0000313" key="1">
    <source>
        <dbReference type="EMBL" id="KAI4347815.1"/>
    </source>
</evidence>
<dbReference type="EMBL" id="CM039429">
    <property type="protein sequence ID" value="KAI4347815.1"/>
    <property type="molecule type" value="Genomic_DNA"/>
</dbReference>
<evidence type="ECO:0000313" key="2">
    <source>
        <dbReference type="Proteomes" id="UP000828941"/>
    </source>
</evidence>
<sequence>MKQKVLIEVSMNDQKSRSKALKTAVGLSAKKIRVETAALQGQAKDQIEVTGEGIDAVQLTRMLRKQRVL</sequence>
<gene>
    <name evidence="1" type="ORF">L6164_008596</name>
</gene>
<proteinExistence type="predicted"/>
<name>A0ACB9PGD2_BAUVA</name>
<dbReference type="Proteomes" id="UP000828941">
    <property type="component" value="Chromosome 4"/>
</dbReference>
<accession>A0ACB9PGD2</accession>
<protein>
    <submittedName>
        <fullName evidence="1">Uncharacterized protein</fullName>
    </submittedName>
</protein>
<comment type="caution">
    <text evidence="1">The sequence shown here is derived from an EMBL/GenBank/DDBJ whole genome shotgun (WGS) entry which is preliminary data.</text>
</comment>
<organism evidence="1 2">
    <name type="scientific">Bauhinia variegata</name>
    <name type="common">Purple orchid tree</name>
    <name type="synonym">Phanera variegata</name>
    <dbReference type="NCBI Taxonomy" id="167791"/>
    <lineage>
        <taxon>Eukaryota</taxon>
        <taxon>Viridiplantae</taxon>
        <taxon>Streptophyta</taxon>
        <taxon>Embryophyta</taxon>
        <taxon>Tracheophyta</taxon>
        <taxon>Spermatophyta</taxon>
        <taxon>Magnoliopsida</taxon>
        <taxon>eudicotyledons</taxon>
        <taxon>Gunneridae</taxon>
        <taxon>Pentapetalae</taxon>
        <taxon>rosids</taxon>
        <taxon>fabids</taxon>
        <taxon>Fabales</taxon>
        <taxon>Fabaceae</taxon>
        <taxon>Cercidoideae</taxon>
        <taxon>Cercideae</taxon>
        <taxon>Bauhiniinae</taxon>
        <taxon>Bauhinia</taxon>
    </lineage>
</organism>
<reference evidence="1 2" key="1">
    <citation type="journal article" date="2022" name="DNA Res.">
        <title>Chromosomal-level genome assembly of the orchid tree Bauhinia variegata (Leguminosae; Cercidoideae) supports the allotetraploid origin hypothesis of Bauhinia.</title>
        <authorList>
            <person name="Zhong Y."/>
            <person name="Chen Y."/>
            <person name="Zheng D."/>
            <person name="Pang J."/>
            <person name="Liu Y."/>
            <person name="Luo S."/>
            <person name="Meng S."/>
            <person name="Qian L."/>
            <person name="Wei D."/>
            <person name="Dai S."/>
            <person name="Zhou R."/>
        </authorList>
    </citation>
    <scope>NUCLEOTIDE SEQUENCE [LARGE SCALE GENOMIC DNA]</scope>
    <source>
        <strain evidence="1">BV-YZ2020</strain>
    </source>
</reference>
<keyword evidence="2" id="KW-1185">Reference proteome</keyword>